<feature type="transmembrane region" description="Helical" evidence="1">
    <location>
        <begin position="43"/>
        <end position="63"/>
    </location>
</feature>
<dbReference type="Pfam" id="PF12867">
    <property type="entry name" value="DinB_2"/>
    <property type="match status" value="1"/>
</dbReference>
<dbReference type="SUPFAM" id="SSF109854">
    <property type="entry name" value="DinB/YfiT-like putative metalloenzymes"/>
    <property type="match status" value="1"/>
</dbReference>
<dbReference type="InterPro" id="IPR024775">
    <property type="entry name" value="DinB-like"/>
</dbReference>
<evidence type="ECO:0000313" key="3">
    <source>
        <dbReference type="EMBL" id="SHH32947.1"/>
    </source>
</evidence>
<name>A0A1M5S2W7_9BACI</name>
<dbReference type="Gene3D" id="1.20.120.450">
    <property type="entry name" value="dinb family like domain"/>
    <property type="match status" value="1"/>
</dbReference>
<dbReference type="InterPro" id="IPR034660">
    <property type="entry name" value="DinB/YfiT-like"/>
</dbReference>
<dbReference type="AlphaFoldDB" id="A0A1M5S2W7"/>
<evidence type="ECO:0000313" key="4">
    <source>
        <dbReference type="Proteomes" id="UP000184079"/>
    </source>
</evidence>
<keyword evidence="1" id="KW-1133">Transmembrane helix</keyword>
<protein>
    <submittedName>
        <fullName evidence="3">Uncharacterized damage-inducible protein DinB (Forms a four-helix bundle)</fullName>
    </submittedName>
</protein>
<accession>A0A1M5S2W7</accession>
<dbReference type="Proteomes" id="UP000184079">
    <property type="component" value="Unassembled WGS sequence"/>
</dbReference>
<keyword evidence="1" id="KW-0812">Transmembrane</keyword>
<reference evidence="4" key="1">
    <citation type="submission" date="2016-11" db="EMBL/GenBank/DDBJ databases">
        <authorList>
            <person name="Varghese N."/>
            <person name="Submissions S."/>
        </authorList>
    </citation>
    <scope>NUCLEOTIDE SEQUENCE [LARGE SCALE GENOMIC DNA]</scope>
    <source>
        <strain evidence="4">CGMCC 1.6496</strain>
    </source>
</reference>
<proteinExistence type="predicted"/>
<sequence length="273" mass="32338">MKEYEKLTLLREINVACGVYFLHFRCIFAFKGLMGLSFLRNNVFLYPSFALYVTLISTILFFSNHCTWFDYRLSRLVQHDICVNSPLQKNLVYTYNEGFYFWKKLNFQGEGIFFMNAIGLLLLQFEEIRSRSIKVWEAIPEEMLHWKPDEEALTCAEMIRHLLEAEFLFHHVLIGRGGKGLVNLDNPFEAKEFISVEDELKFAKPFRERFLEYIQTLDAHDLENIEIDLIDEGGYMKQLGAMLVRIAYHESVHTGQLLDYMRTMRITRPKIWD</sequence>
<organism evidence="3 4">
    <name type="scientific">Virgibacillus chiguensis</name>
    <dbReference type="NCBI Taxonomy" id="411959"/>
    <lineage>
        <taxon>Bacteria</taxon>
        <taxon>Bacillati</taxon>
        <taxon>Bacillota</taxon>
        <taxon>Bacilli</taxon>
        <taxon>Bacillales</taxon>
        <taxon>Bacillaceae</taxon>
        <taxon>Virgibacillus</taxon>
    </lineage>
</organism>
<keyword evidence="4" id="KW-1185">Reference proteome</keyword>
<gene>
    <name evidence="3" type="ORF">SAMN05421807_10635</name>
</gene>
<evidence type="ECO:0000259" key="2">
    <source>
        <dbReference type="Pfam" id="PF12867"/>
    </source>
</evidence>
<keyword evidence="1" id="KW-0472">Membrane</keyword>
<evidence type="ECO:0000256" key="1">
    <source>
        <dbReference type="SAM" id="Phobius"/>
    </source>
</evidence>
<feature type="transmembrane region" description="Helical" evidence="1">
    <location>
        <begin position="13"/>
        <end position="31"/>
    </location>
</feature>
<feature type="domain" description="DinB-like" evidence="2">
    <location>
        <begin position="124"/>
        <end position="257"/>
    </location>
</feature>
<dbReference type="EMBL" id="FQXD01000006">
    <property type="protein sequence ID" value="SHH32947.1"/>
    <property type="molecule type" value="Genomic_DNA"/>
</dbReference>